<name>A0A6V8KLP1_9ACTN</name>
<evidence type="ECO:0000256" key="1">
    <source>
        <dbReference type="SAM" id="Phobius"/>
    </source>
</evidence>
<reference evidence="2 3" key="2">
    <citation type="submission" date="2020-03" db="EMBL/GenBank/DDBJ databases">
        <authorList>
            <person name="Ichikawa N."/>
            <person name="Kimura A."/>
            <person name="Kitahashi Y."/>
            <person name="Uohara A."/>
        </authorList>
    </citation>
    <scope>NUCLEOTIDE SEQUENCE [LARGE SCALE GENOMIC DNA]</scope>
    <source>
        <strain evidence="2 3">NBRC 108639</strain>
    </source>
</reference>
<keyword evidence="1" id="KW-0472">Membrane</keyword>
<feature type="transmembrane region" description="Helical" evidence="1">
    <location>
        <begin position="40"/>
        <end position="58"/>
    </location>
</feature>
<keyword evidence="1" id="KW-0812">Transmembrane</keyword>
<dbReference type="Proteomes" id="UP000482800">
    <property type="component" value="Unassembled WGS sequence"/>
</dbReference>
<dbReference type="EMBL" id="BLPF01000002">
    <property type="protein sequence ID" value="GFJ82856.1"/>
    <property type="molecule type" value="Genomic_DNA"/>
</dbReference>
<dbReference type="Gene3D" id="2.130.10.10">
    <property type="entry name" value="YVTN repeat-like/Quinoprotein amine dehydrogenase"/>
    <property type="match status" value="1"/>
</dbReference>
<dbReference type="CDD" id="cd15482">
    <property type="entry name" value="Sialidase_non-viral"/>
    <property type="match status" value="1"/>
</dbReference>
<organism evidence="2 3">
    <name type="scientific">Phytohabitans houttuyneae</name>
    <dbReference type="NCBI Taxonomy" id="1076126"/>
    <lineage>
        <taxon>Bacteria</taxon>
        <taxon>Bacillati</taxon>
        <taxon>Actinomycetota</taxon>
        <taxon>Actinomycetes</taxon>
        <taxon>Micromonosporales</taxon>
        <taxon>Micromonosporaceae</taxon>
    </lineage>
</organism>
<dbReference type="SUPFAM" id="SSF110296">
    <property type="entry name" value="Oligoxyloglucan reducing end-specific cellobiohydrolase"/>
    <property type="match status" value="1"/>
</dbReference>
<dbReference type="AlphaFoldDB" id="A0A6V8KLP1"/>
<keyword evidence="1" id="KW-1133">Transmembrane helix</keyword>
<sequence length="406" mass="42438">MNDLRELFDEAVGTPPPSHLSAGEVYAAGRRRHRLRTASATAATVLAAVLVVGGGLLLPGRLSQSLPPADDPPTAATPAREPIQWAGAWDADHLYLTHLACPDHSCPKTTVRVRGSGDGGRTWTDRGEPVDAYGFAVAGPDTLVAIRPSGATGGRRLAVSTDGGRGWRVVRDAPAVDAVPAGGAVACWADAGEPCTLWALDPDGGTRAPLRHQPALLASGDDLLPQRSGGRIWVRGLDPATGRPAVAVSGDGGRTWSAHTFADAPACHSEGCRQPELATGGPHAYALAVGASARAVYRYADGDGWARVTGVDRVPTERLDTHAPSFVAGDGTHVLCETASLPDGRDGCRFWAARGGTYATVALTGLPATVYPIRRTAGGWFYTYSYTDRRLFGSPDGWTWSAISAR</sequence>
<comment type="caution">
    <text evidence="2">The sequence shown here is derived from an EMBL/GenBank/DDBJ whole genome shotgun (WGS) entry which is preliminary data.</text>
</comment>
<evidence type="ECO:0000313" key="3">
    <source>
        <dbReference type="Proteomes" id="UP000482800"/>
    </source>
</evidence>
<evidence type="ECO:0000313" key="2">
    <source>
        <dbReference type="EMBL" id="GFJ82856.1"/>
    </source>
</evidence>
<evidence type="ECO:0008006" key="4">
    <source>
        <dbReference type="Google" id="ProtNLM"/>
    </source>
</evidence>
<keyword evidence="3" id="KW-1185">Reference proteome</keyword>
<accession>A0A6V8KLP1</accession>
<proteinExistence type="predicted"/>
<dbReference type="InterPro" id="IPR015943">
    <property type="entry name" value="WD40/YVTN_repeat-like_dom_sf"/>
</dbReference>
<reference evidence="2 3" key="1">
    <citation type="submission" date="2020-03" db="EMBL/GenBank/DDBJ databases">
        <title>Whole genome shotgun sequence of Phytohabitans houttuyneae NBRC 108639.</title>
        <authorList>
            <person name="Komaki H."/>
            <person name="Tamura T."/>
        </authorList>
    </citation>
    <scope>NUCLEOTIDE SEQUENCE [LARGE SCALE GENOMIC DNA]</scope>
    <source>
        <strain evidence="2 3">NBRC 108639</strain>
    </source>
</reference>
<protein>
    <recommendedName>
        <fullName evidence="4">Sialidase domain-containing protein</fullName>
    </recommendedName>
</protein>
<gene>
    <name evidence="2" type="ORF">Phou_070360</name>
</gene>
<dbReference type="RefSeq" id="WP_173063878.1">
    <property type="nucleotide sequence ID" value="NZ_BAABGO010000004.1"/>
</dbReference>